<accession>A0A699YUT8</accession>
<gene>
    <name evidence="2" type="ORF">HaLaN_09169</name>
</gene>
<evidence type="ECO:0000256" key="1">
    <source>
        <dbReference type="SAM" id="Phobius"/>
    </source>
</evidence>
<feature type="non-terminal residue" evidence="2">
    <location>
        <position position="302"/>
    </location>
</feature>
<feature type="transmembrane region" description="Helical" evidence="1">
    <location>
        <begin position="233"/>
        <end position="251"/>
    </location>
</feature>
<keyword evidence="1" id="KW-1133">Transmembrane helix</keyword>
<feature type="non-terminal residue" evidence="2">
    <location>
        <position position="1"/>
    </location>
</feature>
<proteinExistence type="predicted"/>
<comment type="caution">
    <text evidence="2">The sequence shown here is derived from an EMBL/GenBank/DDBJ whole genome shotgun (WGS) entry which is preliminary data.</text>
</comment>
<dbReference type="EMBL" id="BLLF01000597">
    <property type="protein sequence ID" value="GFH13311.1"/>
    <property type="molecule type" value="Genomic_DNA"/>
</dbReference>
<keyword evidence="3" id="KW-1185">Reference proteome</keyword>
<feature type="transmembrane region" description="Helical" evidence="1">
    <location>
        <begin position="36"/>
        <end position="58"/>
    </location>
</feature>
<dbReference type="Proteomes" id="UP000485058">
    <property type="component" value="Unassembled WGS sequence"/>
</dbReference>
<reference evidence="2 3" key="1">
    <citation type="submission" date="2020-02" db="EMBL/GenBank/DDBJ databases">
        <title>Draft genome sequence of Haematococcus lacustris strain NIES-144.</title>
        <authorList>
            <person name="Morimoto D."/>
            <person name="Nakagawa S."/>
            <person name="Yoshida T."/>
            <person name="Sawayama S."/>
        </authorList>
    </citation>
    <scope>NUCLEOTIDE SEQUENCE [LARGE SCALE GENOMIC DNA]</scope>
    <source>
        <strain evidence="2 3">NIES-144</strain>
    </source>
</reference>
<sequence>MSQTALEAKLQPGDWADMAPRGLQYQGRGAAWRQRLLGFVNSPWYYVLLVLAALFVVFADDVKRAALPPTADLPLEAVLCGVWSIIILDMAISSCIKPGYFFGFYWWLDLIAISSLAFEVPALAQRTMGVGGQPASAQDRERLYTWVSQQALILAQVARVARAFRLLRLLRLLTLYKRFSAKRRARAALAKAGITPGAEHGILAAQDLTLIELEILQNGNKESRVGQKLDELIIRRIIVFILICALLLPPLNPYLGVLGRGQALDVGGLKMLHDMAVAKPSLPTQIGIGGPSNGSLLNIATQ</sequence>
<keyword evidence="1" id="KW-0812">Transmembrane</keyword>
<feature type="transmembrane region" description="Helical" evidence="1">
    <location>
        <begin position="73"/>
        <end position="92"/>
    </location>
</feature>
<dbReference type="AlphaFoldDB" id="A0A699YUT8"/>
<organism evidence="2 3">
    <name type="scientific">Haematococcus lacustris</name>
    <name type="common">Green alga</name>
    <name type="synonym">Haematococcus pluvialis</name>
    <dbReference type="NCBI Taxonomy" id="44745"/>
    <lineage>
        <taxon>Eukaryota</taxon>
        <taxon>Viridiplantae</taxon>
        <taxon>Chlorophyta</taxon>
        <taxon>core chlorophytes</taxon>
        <taxon>Chlorophyceae</taxon>
        <taxon>CS clade</taxon>
        <taxon>Chlamydomonadales</taxon>
        <taxon>Haematococcaceae</taxon>
        <taxon>Haematococcus</taxon>
    </lineage>
</organism>
<dbReference type="PANTHER" id="PTHR43336:SF3">
    <property type="entry name" value="GUANYLATE CYCLASE DOMAIN-CONTAINING PROTEIN"/>
    <property type="match status" value="1"/>
</dbReference>
<evidence type="ECO:0000313" key="2">
    <source>
        <dbReference type="EMBL" id="GFH13311.1"/>
    </source>
</evidence>
<evidence type="ECO:0000313" key="3">
    <source>
        <dbReference type="Proteomes" id="UP000485058"/>
    </source>
</evidence>
<protein>
    <submittedName>
        <fullName evidence="2">Adenylyl cyclase</fullName>
    </submittedName>
</protein>
<dbReference type="PANTHER" id="PTHR43336">
    <property type="entry name" value="OXYGEN SENSOR HISTIDINE KINASE RESPONSE REGULATOR DEVS/DOSS"/>
    <property type="match status" value="1"/>
</dbReference>
<name>A0A699YUT8_HAELA</name>
<dbReference type="Gene3D" id="1.10.287.70">
    <property type="match status" value="1"/>
</dbReference>
<keyword evidence="1" id="KW-0472">Membrane</keyword>